<name>A0A542EI93_9MICO</name>
<comment type="caution">
    <text evidence="3">The sequence shown here is derived from an EMBL/GenBank/DDBJ whole genome shotgun (WGS) entry which is preliminary data.</text>
</comment>
<keyword evidence="2" id="KW-1133">Transmembrane helix</keyword>
<feature type="transmembrane region" description="Helical" evidence="2">
    <location>
        <begin position="6"/>
        <end position="29"/>
    </location>
</feature>
<sequence>MIDFRYHVVSLVAVFLALATGIIIGGFSLRGEVADQLNGQVVSLRKDKAELQNQVNQGNASSKKRDDGVAQLSPSLLAGKLTGRQVAIVVLPGVDDSLVTKVRRTVTDSDGKVATTVTLDDKWTGSDYADSATMRDYAAKVALDPRSVKADRLGGAVLARALTRGDAGARGVLDKLADSDATTVEPSDGPAASAIVVVWPGMVDKDGQAKRWAAVVSGLGISVDAVVGVSSGSASTNDGLSPDALMTRLRDTPDVVSVMSTVDNGSLAIGQVAVGLCLRDELAGRSGQYGMGRDASAMMPQVEPSAEAQ</sequence>
<dbReference type="RefSeq" id="WP_170221910.1">
    <property type="nucleotide sequence ID" value="NZ_BAABCI010000006.1"/>
</dbReference>
<keyword evidence="2" id="KW-0472">Membrane</keyword>
<gene>
    <name evidence="3" type="ORF">FB459_2572</name>
</gene>
<dbReference type="EMBL" id="VFMO01000001">
    <property type="protein sequence ID" value="TQJ15053.1"/>
    <property type="molecule type" value="Genomic_DNA"/>
</dbReference>
<feature type="region of interest" description="Disordered" evidence="1">
    <location>
        <begin position="289"/>
        <end position="309"/>
    </location>
</feature>
<evidence type="ECO:0000256" key="2">
    <source>
        <dbReference type="SAM" id="Phobius"/>
    </source>
</evidence>
<reference evidence="3 4" key="1">
    <citation type="submission" date="2019-06" db="EMBL/GenBank/DDBJ databases">
        <title>Sequencing the genomes of 1000 actinobacteria strains.</title>
        <authorList>
            <person name="Klenk H.-P."/>
        </authorList>
    </citation>
    <scope>NUCLEOTIDE SEQUENCE [LARGE SCALE GENOMIC DNA]</scope>
    <source>
        <strain evidence="3 4">DSM 19828</strain>
    </source>
</reference>
<dbReference type="GO" id="GO:0055070">
    <property type="term" value="P:copper ion homeostasis"/>
    <property type="evidence" value="ECO:0007669"/>
    <property type="project" value="InterPro"/>
</dbReference>
<evidence type="ECO:0000313" key="3">
    <source>
        <dbReference type="EMBL" id="TQJ15053.1"/>
    </source>
</evidence>
<dbReference type="AlphaFoldDB" id="A0A542EI93"/>
<dbReference type="Proteomes" id="UP000320806">
    <property type="component" value="Unassembled WGS sequence"/>
</dbReference>
<evidence type="ECO:0000313" key="4">
    <source>
        <dbReference type="Proteomes" id="UP000320806"/>
    </source>
</evidence>
<dbReference type="GO" id="GO:0016020">
    <property type="term" value="C:membrane"/>
    <property type="evidence" value="ECO:0007669"/>
    <property type="project" value="InterPro"/>
</dbReference>
<organism evidence="3 4">
    <name type="scientific">Yimella lutea</name>
    <dbReference type="NCBI Taxonomy" id="587872"/>
    <lineage>
        <taxon>Bacteria</taxon>
        <taxon>Bacillati</taxon>
        <taxon>Actinomycetota</taxon>
        <taxon>Actinomycetes</taxon>
        <taxon>Micrococcales</taxon>
        <taxon>Dermacoccaceae</taxon>
        <taxon>Yimella</taxon>
    </lineage>
</organism>
<protein>
    <submittedName>
        <fullName evidence="3">Copper transport outer membrane protein MctB</fullName>
    </submittedName>
</protein>
<evidence type="ECO:0000256" key="1">
    <source>
        <dbReference type="SAM" id="MobiDB-lite"/>
    </source>
</evidence>
<proteinExistence type="predicted"/>
<keyword evidence="4" id="KW-1185">Reference proteome</keyword>
<dbReference type="InterPro" id="IPR021522">
    <property type="entry name" value="MctB"/>
</dbReference>
<dbReference type="Pfam" id="PF11382">
    <property type="entry name" value="MctB"/>
    <property type="match status" value="1"/>
</dbReference>
<keyword evidence="2" id="KW-0812">Transmembrane</keyword>
<accession>A0A542EI93</accession>